<keyword evidence="5 7" id="KW-0472">Membrane</keyword>
<comment type="similarity">
    <text evidence="2">Belongs to the TMEM170 family.</text>
</comment>
<evidence type="ECO:0000313" key="9">
    <source>
        <dbReference type="Proteomes" id="UP000076871"/>
    </source>
</evidence>
<organism evidence="8 9">
    <name type="scientific">Laetiporus sulphureus 93-53</name>
    <dbReference type="NCBI Taxonomy" id="1314785"/>
    <lineage>
        <taxon>Eukaryota</taxon>
        <taxon>Fungi</taxon>
        <taxon>Dikarya</taxon>
        <taxon>Basidiomycota</taxon>
        <taxon>Agaricomycotina</taxon>
        <taxon>Agaricomycetes</taxon>
        <taxon>Polyporales</taxon>
        <taxon>Laetiporus</taxon>
    </lineage>
</organism>
<dbReference type="PANTHER" id="PTHR22779">
    <property type="entry name" value="SD17342P"/>
    <property type="match status" value="1"/>
</dbReference>
<reference evidence="8 9" key="1">
    <citation type="journal article" date="2016" name="Mol. Biol. Evol.">
        <title>Comparative Genomics of Early-Diverging Mushroom-Forming Fungi Provides Insights into the Origins of Lignocellulose Decay Capabilities.</title>
        <authorList>
            <person name="Nagy L.G."/>
            <person name="Riley R."/>
            <person name="Tritt A."/>
            <person name="Adam C."/>
            <person name="Daum C."/>
            <person name="Floudas D."/>
            <person name="Sun H."/>
            <person name="Yadav J.S."/>
            <person name="Pangilinan J."/>
            <person name="Larsson K.H."/>
            <person name="Matsuura K."/>
            <person name="Barry K."/>
            <person name="Labutti K."/>
            <person name="Kuo R."/>
            <person name="Ohm R.A."/>
            <person name="Bhattacharya S.S."/>
            <person name="Shirouzu T."/>
            <person name="Yoshinaga Y."/>
            <person name="Martin F.M."/>
            <person name="Grigoriev I.V."/>
            <person name="Hibbett D.S."/>
        </authorList>
    </citation>
    <scope>NUCLEOTIDE SEQUENCE [LARGE SCALE GENOMIC DNA]</scope>
    <source>
        <strain evidence="8 9">93-53</strain>
    </source>
</reference>
<evidence type="ECO:0000256" key="5">
    <source>
        <dbReference type="ARBA" id="ARBA00023136"/>
    </source>
</evidence>
<feature type="transmembrane region" description="Helical" evidence="7">
    <location>
        <begin position="159"/>
        <end position="189"/>
    </location>
</feature>
<comment type="subcellular location">
    <subcellularLocation>
        <location evidence="1">Membrane</location>
        <topology evidence="1">Multi-pass membrane protein</topology>
    </subcellularLocation>
</comment>
<dbReference type="InterPro" id="IPR019334">
    <property type="entry name" value="TMEM170A/B/YPR153W-like"/>
</dbReference>
<dbReference type="InParanoid" id="A0A165EQE1"/>
<dbReference type="RefSeq" id="XP_040765286.1">
    <property type="nucleotide sequence ID" value="XM_040910691.1"/>
</dbReference>
<name>A0A165EQE1_9APHY</name>
<feature type="transmembrane region" description="Helical" evidence="7">
    <location>
        <begin position="201"/>
        <end position="220"/>
    </location>
</feature>
<evidence type="ECO:0000256" key="1">
    <source>
        <dbReference type="ARBA" id="ARBA00004141"/>
    </source>
</evidence>
<evidence type="ECO:0008006" key="10">
    <source>
        <dbReference type="Google" id="ProtNLM"/>
    </source>
</evidence>
<feature type="transmembrane region" description="Helical" evidence="7">
    <location>
        <begin position="61"/>
        <end position="81"/>
    </location>
</feature>
<evidence type="ECO:0000256" key="7">
    <source>
        <dbReference type="SAM" id="Phobius"/>
    </source>
</evidence>
<dbReference type="STRING" id="1314785.A0A165EQE1"/>
<evidence type="ECO:0000313" key="8">
    <source>
        <dbReference type="EMBL" id="KZT07546.1"/>
    </source>
</evidence>
<dbReference type="Pfam" id="PF10190">
    <property type="entry name" value="Tmemb_170"/>
    <property type="match status" value="1"/>
</dbReference>
<feature type="region of interest" description="Disordered" evidence="6">
    <location>
        <begin position="1"/>
        <end position="22"/>
    </location>
</feature>
<evidence type="ECO:0000256" key="2">
    <source>
        <dbReference type="ARBA" id="ARBA00006325"/>
    </source>
</evidence>
<dbReference type="OrthoDB" id="2131401at2759"/>
<protein>
    <recommendedName>
        <fullName evidence="10">Integral membrane protein</fullName>
    </recommendedName>
</protein>
<proteinExistence type="inferred from homology"/>
<dbReference type="GO" id="GO:0016020">
    <property type="term" value="C:membrane"/>
    <property type="evidence" value="ECO:0007669"/>
    <property type="project" value="UniProtKB-SubCell"/>
</dbReference>
<evidence type="ECO:0000256" key="3">
    <source>
        <dbReference type="ARBA" id="ARBA00022692"/>
    </source>
</evidence>
<dbReference type="Proteomes" id="UP000076871">
    <property type="component" value="Unassembled WGS sequence"/>
</dbReference>
<dbReference type="GeneID" id="63827720"/>
<accession>A0A165EQE1</accession>
<gene>
    <name evidence="8" type="ORF">LAESUDRAFT_736450</name>
</gene>
<dbReference type="EMBL" id="KV427619">
    <property type="protein sequence ID" value="KZT07546.1"/>
    <property type="molecule type" value="Genomic_DNA"/>
</dbReference>
<sequence length="227" mass="25590">MRSRAAHLIPEQGVSSSGNTPSSWPSLYNWVIEVWPIENRAPVQRGGFYLSDAHEIFRFTLYWTLIFYMPAYILCGIYAFFNVSFPPKRENRETYRARPTFNLPFTSFGAAPTITVNEIPMTPRSMIPPDQNRPLDADAMAALAHYRARLKPNERRSRLTFAFLIFITFTALSLAGAVIGSAIVGYVLAGVYKAGHFNMTTWMPFLAGLLQTLVGFLGLWPTIVDII</sequence>
<evidence type="ECO:0000256" key="6">
    <source>
        <dbReference type="SAM" id="MobiDB-lite"/>
    </source>
</evidence>
<keyword evidence="3 7" id="KW-0812">Transmembrane</keyword>
<keyword evidence="4 7" id="KW-1133">Transmembrane helix</keyword>
<evidence type="ECO:0000256" key="4">
    <source>
        <dbReference type="ARBA" id="ARBA00022989"/>
    </source>
</evidence>
<dbReference type="PANTHER" id="PTHR22779:SF6">
    <property type="entry name" value="SD17342P"/>
    <property type="match status" value="1"/>
</dbReference>
<keyword evidence="9" id="KW-1185">Reference proteome</keyword>
<dbReference type="AlphaFoldDB" id="A0A165EQE1"/>